<comment type="similarity">
    <text evidence="2">Belongs to the SusD family.</text>
</comment>
<dbReference type="EMBL" id="FWXT01000001">
    <property type="protein sequence ID" value="SMC58444.1"/>
    <property type="molecule type" value="Genomic_DNA"/>
</dbReference>
<evidence type="ECO:0000313" key="9">
    <source>
        <dbReference type="Proteomes" id="UP000192756"/>
    </source>
</evidence>
<reference evidence="9" key="1">
    <citation type="submission" date="2017-04" db="EMBL/GenBank/DDBJ databases">
        <authorList>
            <person name="Varghese N."/>
            <person name="Submissions S."/>
        </authorList>
    </citation>
    <scope>NUCLEOTIDE SEQUENCE [LARGE SCALE GENOMIC DNA]</scope>
    <source>
        <strain evidence="9">DSM 12126</strain>
    </source>
</reference>
<evidence type="ECO:0000256" key="2">
    <source>
        <dbReference type="ARBA" id="ARBA00006275"/>
    </source>
</evidence>
<feature type="domain" description="SusD-like N-terminal" evidence="7">
    <location>
        <begin position="21"/>
        <end position="201"/>
    </location>
</feature>
<evidence type="ECO:0000256" key="4">
    <source>
        <dbReference type="ARBA" id="ARBA00023136"/>
    </source>
</evidence>
<name>A0A1W2ACS7_9SPHI</name>
<evidence type="ECO:0000256" key="3">
    <source>
        <dbReference type="ARBA" id="ARBA00022729"/>
    </source>
</evidence>
<evidence type="ECO:0000313" key="8">
    <source>
        <dbReference type="EMBL" id="SMC58444.1"/>
    </source>
</evidence>
<dbReference type="InterPro" id="IPR011990">
    <property type="entry name" value="TPR-like_helical_dom_sf"/>
</dbReference>
<evidence type="ECO:0000259" key="7">
    <source>
        <dbReference type="Pfam" id="PF14322"/>
    </source>
</evidence>
<proteinExistence type="inferred from homology"/>
<organism evidence="8 9">
    <name type="scientific">Pedobacter africanus</name>
    <dbReference type="NCBI Taxonomy" id="151894"/>
    <lineage>
        <taxon>Bacteria</taxon>
        <taxon>Pseudomonadati</taxon>
        <taxon>Bacteroidota</taxon>
        <taxon>Sphingobacteriia</taxon>
        <taxon>Sphingobacteriales</taxon>
        <taxon>Sphingobacteriaceae</taxon>
        <taxon>Pedobacter</taxon>
    </lineage>
</organism>
<dbReference type="GO" id="GO:0009279">
    <property type="term" value="C:cell outer membrane"/>
    <property type="evidence" value="ECO:0007669"/>
    <property type="project" value="UniProtKB-SubCell"/>
</dbReference>
<evidence type="ECO:0000256" key="1">
    <source>
        <dbReference type="ARBA" id="ARBA00004442"/>
    </source>
</evidence>
<dbReference type="InterPro" id="IPR033985">
    <property type="entry name" value="SusD-like_N"/>
</dbReference>
<keyword evidence="4" id="KW-0472">Membrane</keyword>
<keyword evidence="9" id="KW-1185">Reference proteome</keyword>
<dbReference type="SUPFAM" id="SSF48452">
    <property type="entry name" value="TPR-like"/>
    <property type="match status" value="1"/>
</dbReference>
<dbReference type="InterPro" id="IPR012944">
    <property type="entry name" value="SusD_RagB_dom"/>
</dbReference>
<dbReference type="Gene3D" id="1.25.40.390">
    <property type="match status" value="1"/>
</dbReference>
<dbReference type="Proteomes" id="UP000192756">
    <property type="component" value="Unassembled WGS sequence"/>
</dbReference>
<dbReference type="PROSITE" id="PS51257">
    <property type="entry name" value="PROKAR_LIPOPROTEIN"/>
    <property type="match status" value="1"/>
</dbReference>
<feature type="domain" description="RagB/SusD" evidence="6">
    <location>
        <begin position="321"/>
        <end position="642"/>
    </location>
</feature>
<sequence>MKKINIILLITVIGTFLSCKKFLDVVPDNVATIDYAFNLRSSAEKYLFTCYSYMPANGHFNTNPGFSSADEIWYPNPPVDVSTNFFSIAQGLQNVANPFGNFWSGSRGGKALFRGIRDCNIFLENIHKVEEMEIWEKERWSAEVKFLKAYYHFYLLRMYGPIPLVKENLPIAASPATVQVHREPVDSCVNYIVQLLDEAFDNPNLPENVTGTESSELGRITKGIVKALKAKVLVTAASPLFNGNSEYIDFKDKQGVQLFSNAYDPKKWERAAQACKEAIDYCHSQGAKLSTFQGAATYVTNDTIRKQLEIRTAITIRDANPEVIWANTSSRADVNMQRWSIPIIATGATSGSGPKGILAPTLKMAEMFYTEHGLPINSDRTWDYAGRYELKTAQEKDRFYVKLDSNTVKLHFDREPRFYASIGFDRGIWFGNWINNNDITKPLNFVQARASEISARQGISNYSITGYWIKKLVNIETFGAADGNVVNNTVTYPWPEIRLSDLYLMYAEALNEVSGYSTDATHYLNLVRARAGIPSVEEAWDRFSTQPGYYNDKGNLRKIIHHERAIELAFEGQRFWDLRRWKEAHKDLNQPVKGWDITQKSANSFYRSVLLYNQYFTMKEYLWPIELGEMQINKNLVQNPGW</sequence>
<comment type="subcellular location">
    <subcellularLocation>
        <location evidence="1">Cell outer membrane</location>
    </subcellularLocation>
</comment>
<evidence type="ECO:0000256" key="5">
    <source>
        <dbReference type="ARBA" id="ARBA00023237"/>
    </source>
</evidence>
<keyword evidence="3" id="KW-0732">Signal</keyword>
<accession>A0A1W2ACS7</accession>
<dbReference type="OrthoDB" id="608091at2"/>
<keyword evidence="5" id="KW-0998">Cell outer membrane</keyword>
<dbReference type="STRING" id="151894.SAMN04488524_1308"/>
<dbReference type="Pfam" id="PF14322">
    <property type="entry name" value="SusD-like_3"/>
    <property type="match status" value="1"/>
</dbReference>
<dbReference type="AlphaFoldDB" id="A0A1W2ACS7"/>
<protein>
    <submittedName>
        <fullName evidence="8">Starch-binding associating with outer membrane</fullName>
    </submittedName>
</protein>
<dbReference type="Pfam" id="PF07980">
    <property type="entry name" value="SusD_RagB"/>
    <property type="match status" value="1"/>
</dbReference>
<dbReference type="RefSeq" id="WP_084237558.1">
    <property type="nucleotide sequence ID" value="NZ_FWXT01000001.1"/>
</dbReference>
<evidence type="ECO:0000259" key="6">
    <source>
        <dbReference type="Pfam" id="PF07980"/>
    </source>
</evidence>
<gene>
    <name evidence="8" type="ORF">SAMN04488524_1308</name>
</gene>